<dbReference type="PANTHER" id="PTHR43335:SF3">
    <property type="entry name" value="ABC TRANSPORTER"/>
    <property type="match status" value="1"/>
</dbReference>
<sequence length="179" mass="20265">LSRGMKQRLCLARTLIHDPKILILDEPASGLDPRARIEMRDILRRLKSLNKTILISSHILPELAEMCDELVVIDGGKLIAHGNVESIQMQLQGDKRVYVKVLDGLERARAFFEENPLISSIEISDEKMEISFTYRGTDADQVELLKNALLSNILIYTFSVEEKDLEDVFMAITKGVDQP</sequence>
<dbReference type="InterPro" id="IPR003439">
    <property type="entry name" value="ABC_transporter-like_ATP-bd"/>
</dbReference>
<keyword evidence="2" id="KW-0813">Transport</keyword>
<dbReference type="AlphaFoldDB" id="A0A2N0QM71"/>
<proteinExistence type="inferred from homology"/>
<keyword evidence="4" id="KW-0378">Hydrolase</keyword>
<name>A0A2N0QM71_9GLOM</name>
<evidence type="ECO:0000256" key="1">
    <source>
        <dbReference type="ARBA" id="ARBA00005417"/>
    </source>
</evidence>
<organism evidence="4 5">
    <name type="scientific">Rhizophagus irregularis</name>
    <dbReference type="NCBI Taxonomy" id="588596"/>
    <lineage>
        <taxon>Eukaryota</taxon>
        <taxon>Fungi</taxon>
        <taxon>Fungi incertae sedis</taxon>
        <taxon>Mucoromycota</taxon>
        <taxon>Glomeromycotina</taxon>
        <taxon>Glomeromycetes</taxon>
        <taxon>Glomerales</taxon>
        <taxon>Glomeraceae</taxon>
        <taxon>Rhizophagus</taxon>
    </lineage>
</organism>
<comment type="caution">
    <text evidence="4">The sequence shown here is derived from an EMBL/GenBank/DDBJ whole genome shotgun (WGS) entry which is preliminary data.</text>
</comment>
<dbReference type="VEuPathDB" id="FungiDB:RhiirA1_356160"/>
<feature type="non-terminal residue" evidence="4">
    <location>
        <position position="1"/>
    </location>
</feature>
<evidence type="ECO:0000313" key="4">
    <source>
        <dbReference type="EMBL" id="PKC52151.1"/>
    </source>
</evidence>
<evidence type="ECO:0000259" key="3">
    <source>
        <dbReference type="Pfam" id="PF00005"/>
    </source>
</evidence>
<gene>
    <name evidence="4" type="ORF">RhiirA1_356160</name>
</gene>
<dbReference type="Pfam" id="PF00005">
    <property type="entry name" value="ABC_tran"/>
    <property type="match status" value="1"/>
</dbReference>
<reference evidence="4 5" key="1">
    <citation type="submission" date="2017-10" db="EMBL/GenBank/DDBJ databases">
        <title>Extensive intraspecific genome diversity in a model arbuscular mycorrhizal fungus.</title>
        <authorList>
            <person name="Chen E.C.H."/>
            <person name="Morin E."/>
            <person name="Baudet D."/>
            <person name="Noel J."/>
            <person name="Ndikumana S."/>
            <person name="Charron P."/>
            <person name="St-Onge C."/>
            <person name="Giorgi J."/>
            <person name="Grigoriev I.V."/>
            <person name="Roux C."/>
            <person name="Martin F.M."/>
            <person name="Corradi N."/>
        </authorList>
    </citation>
    <scope>NUCLEOTIDE SEQUENCE [LARGE SCALE GENOMIC DNA]</scope>
    <source>
        <strain evidence="4 5">A1</strain>
    </source>
</reference>
<dbReference type="EMBL" id="LLXH01006309">
    <property type="protein sequence ID" value="PKC52151.1"/>
    <property type="molecule type" value="Genomic_DNA"/>
</dbReference>
<dbReference type="Gene3D" id="3.40.50.300">
    <property type="entry name" value="P-loop containing nucleotide triphosphate hydrolases"/>
    <property type="match status" value="1"/>
</dbReference>
<comment type="similarity">
    <text evidence="1">Belongs to the ABC transporter superfamily.</text>
</comment>
<reference evidence="4 5" key="2">
    <citation type="submission" date="2017-10" db="EMBL/GenBank/DDBJ databases">
        <title>Genome analyses suggest a sexual origin of heterokaryosis in a supposedly ancient asexual fungus.</title>
        <authorList>
            <person name="Corradi N."/>
            <person name="Sedzielewska K."/>
            <person name="Noel J."/>
            <person name="Charron P."/>
            <person name="Farinelli L."/>
            <person name="Marton T."/>
            <person name="Kruger M."/>
            <person name="Pelin A."/>
            <person name="Brachmann A."/>
            <person name="Corradi N."/>
        </authorList>
    </citation>
    <scope>NUCLEOTIDE SEQUENCE [LARGE SCALE GENOMIC DNA]</scope>
    <source>
        <strain evidence="4 5">A1</strain>
    </source>
</reference>
<protein>
    <submittedName>
        <fullName evidence="4">P-loop containing nucleoside triphosphate hydrolase protein</fullName>
    </submittedName>
</protein>
<evidence type="ECO:0000313" key="5">
    <source>
        <dbReference type="Proteomes" id="UP000232688"/>
    </source>
</evidence>
<dbReference type="PANTHER" id="PTHR43335">
    <property type="entry name" value="ABC TRANSPORTER, ATP-BINDING PROTEIN"/>
    <property type="match status" value="1"/>
</dbReference>
<evidence type="ECO:0000256" key="2">
    <source>
        <dbReference type="ARBA" id="ARBA00022448"/>
    </source>
</evidence>
<accession>A0A2N0QM71</accession>
<dbReference type="Proteomes" id="UP000232688">
    <property type="component" value="Unassembled WGS sequence"/>
</dbReference>
<dbReference type="SUPFAM" id="SSF52540">
    <property type="entry name" value="P-loop containing nucleoside triphosphate hydrolases"/>
    <property type="match status" value="1"/>
</dbReference>
<dbReference type="GO" id="GO:0016887">
    <property type="term" value="F:ATP hydrolysis activity"/>
    <property type="evidence" value="ECO:0007669"/>
    <property type="project" value="InterPro"/>
</dbReference>
<dbReference type="GO" id="GO:0005524">
    <property type="term" value="F:ATP binding"/>
    <property type="evidence" value="ECO:0007669"/>
    <property type="project" value="InterPro"/>
</dbReference>
<feature type="domain" description="ABC transporter" evidence="3">
    <location>
        <begin position="1"/>
        <end position="28"/>
    </location>
</feature>
<dbReference type="InterPro" id="IPR027417">
    <property type="entry name" value="P-loop_NTPase"/>
</dbReference>